<dbReference type="EMBL" id="AZEB01000019">
    <property type="protein sequence ID" value="KRL20923.1"/>
    <property type="molecule type" value="Genomic_DNA"/>
</dbReference>
<sequence length="52" mass="6059">MEVIKMPIRIQSINNMNLFLLPNNIHPQAEHYNVFQADDGVILFIPVHDTEK</sequence>
<evidence type="ECO:0000313" key="1">
    <source>
        <dbReference type="EMBL" id="KRL20923.1"/>
    </source>
</evidence>
<evidence type="ECO:0000313" key="2">
    <source>
        <dbReference type="Proteomes" id="UP000051439"/>
    </source>
</evidence>
<keyword evidence="2" id="KW-1185">Reference proteome</keyword>
<protein>
    <recommendedName>
        <fullName evidence="3">Toxin-antitoxin system, antitoxin component, AbrB domain protein</fullName>
    </recommendedName>
</protein>
<accession>A0A0R1NW87</accession>
<name>A0A0R1NW87_9LACO</name>
<organism evidence="1 2">
    <name type="scientific">Lentilactobacillus kisonensis DSM 19906 = JCM 15041</name>
    <dbReference type="NCBI Taxonomy" id="1423766"/>
    <lineage>
        <taxon>Bacteria</taxon>
        <taxon>Bacillati</taxon>
        <taxon>Bacillota</taxon>
        <taxon>Bacilli</taxon>
        <taxon>Lactobacillales</taxon>
        <taxon>Lactobacillaceae</taxon>
        <taxon>Lentilactobacillus</taxon>
    </lineage>
</organism>
<gene>
    <name evidence="1" type="ORF">FC98_GL000968</name>
</gene>
<dbReference type="AlphaFoldDB" id="A0A0R1NW87"/>
<dbReference type="PATRIC" id="fig|1423766.4.peg.991"/>
<evidence type="ECO:0008006" key="3">
    <source>
        <dbReference type="Google" id="ProtNLM"/>
    </source>
</evidence>
<reference evidence="1 2" key="1">
    <citation type="journal article" date="2015" name="Genome Announc.">
        <title>Expanding the biotechnology potential of lactobacilli through comparative genomics of 213 strains and associated genera.</title>
        <authorList>
            <person name="Sun Z."/>
            <person name="Harris H.M."/>
            <person name="McCann A."/>
            <person name="Guo C."/>
            <person name="Argimon S."/>
            <person name="Zhang W."/>
            <person name="Yang X."/>
            <person name="Jeffery I.B."/>
            <person name="Cooney J.C."/>
            <person name="Kagawa T.F."/>
            <person name="Liu W."/>
            <person name="Song Y."/>
            <person name="Salvetti E."/>
            <person name="Wrobel A."/>
            <person name="Rasinkangas P."/>
            <person name="Parkhill J."/>
            <person name="Rea M.C."/>
            <person name="O'Sullivan O."/>
            <person name="Ritari J."/>
            <person name="Douillard F.P."/>
            <person name="Paul Ross R."/>
            <person name="Yang R."/>
            <person name="Briner A.E."/>
            <person name="Felis G.E."/>
            <person name="de Vos W.M."/>
            <person name="Barrangou R."/>
            <person name="Klaenhammer T.R."/>
            <person name="Caufield P.W."/>
            <person name="Cui Y."/>
            <person name="Zhang H."/>
            <person name="O'Toole P.W."/>
        </authorList>
    </citation>
    <scope>NUCLEOTIDE SEQUENCE [LARGE SCALE GENOMIC DNA]</scope>
    <source>
        <strain evidence="1 2">DSM 19906</strain>
    </source>
</reference>
<proteinExistence type="predicted"/>
<dbReference type="Proteomes" id="UP000051439">
    <property type="component" value="Unassembled WGS sequence"/>
</dbReference>
<comment type="caution">
    <text evidence="1">The sequence shown here is derived from an EMBL/GenBank/DDBJ whole genome shotgun (WGS) entry which is preliminary data.</text>
</comment>